<dbReference type="Proteomes" id="UP000316270">
    <property type="component" value="Chromosome 3"/>
</dbReference>
<dbReference type="InterPro" id="IPR036291">
    <property type="entry name" value="NAD(P)-bd_dom_sf"/>
</dbReference>
<dbReference type="OrthoDB" id="9997102at2759"/>
<gene>
    <name evidence="4" type="ORF">FKW77_010512</name>
</gene>
<reference evidence="4 5" key="1">
    <citation type="submission" date="2019-07" db="EMBL/GenBank/DDBJ databases">
        <title>Finished genome of Venturia effusa.</title>
        <authorList>
            <person name="Young C.A."/>
            <person name="Cox M.P."/>
            <person name="Ganley A.R.D."/>
            <person name="David W.J."/>
        </authorList>
    </citation>
    <scope>NUCLEOTIDE SEQUENCE [LARGE SCALE GENOMIC DNA]</scope>
    <source>
        <strain evidence="5">albino</strain>
    </source>
</reference>
<dbReference type="InterPro" id="IPR051164">
    <property type="entry name" value="NmrA-like_oxidored"/>
</dbReference>
<dbReference type="Gene3D" id="3.40.50.720">
    <property type="entry name" value="NAD(P)-binding Rossmann-like Domain"/>
    <property type="match status" value="1"/>
</dbReference>
<feature type="domain" description="NmrA-like" evidence="3">
    <location>
        <begin position="1"/>
        <end position="250"/>
    </location>
</feature>
<dbReference type="STRING" id="50376.A0A517L2G2"/>
<organism evidence="4 5">
    <name type="scientific">Venturia effusa</name>
    <dbReference type="NCBI Taxonomy" id="50376"/>
    <lineage>
        <taxon>Eukaryota</taxon>
        <taxon>Fungi</taxon>
        <taxon>Dikarya</taxon>
        <taxon>Ascomycota</taxon>
        <taxon>Pezizomycotina</taxon>
        <taxon>Dothideomycetes</taxon>
        <taxon>Pleosporomycetidae</taxon>
        <taxon>Venturiales</taxon>
        <taxon>Venturiaceae</taxon>
        <taxon>Venturia</taxon>
    </lineage>
</organism>
<protein>
    <recommendedName>
        <fullName evidence="3">NmrA-like domain-containing protein</fullName>
    </recommendedName>
</protein>
<evidence type="ECO:0000256" key="2">
    <source>
        <dbReference type="ARBA" id="ARBA00022857"/>
    </source>
</evidence>
<keyword evidence="5" id="KW-1185">Reference proteome</keyword>
<dbReference type="Pfam" id="PF05368">
    <property type="entry name" value="NmrA"/>
    <property type="match status" value="1"/>
</dbReference>
<dbReference type="CDD" id="cd05251">
    <property type="entry name" value="NmrA_like_SDR_a"/>
    <property type="match status" value="1"/>
</dbReference>
<dbReference type="SUPFAM" id="SSF51735">
    <property type="entry name" value="NAD(P)-binding Rossmann-fold domains"/>
    <property type="match status" value="1"/>
</dbReference>
<dbReference type="AlphaFoldDB" id="A0A517L2G2"/>
<name>A0A517L2G2_9PEZI</name>
<evidence type="ECO:0000259" key="3">
    <source>
        <dbReference type="Pfam" id="PF05368"/>
    </source>
</evidence>
<dbReference type="Gene3D" id="3.90.25.10">
    <property type="entry name" value="UDP-galactose 4-epimerase, domain 1"/>
    <property type="match status" value="1"/>
</dbReference>
<keyword evidence="2" id="KW-0521">NADP</keyword>
<evidence type="ECO:0000313" key="5">
    <source>
        <dbReference type="Proteomes" id="UP000316270"/>
    </source>
</evidence>
<proteinExistence type="inferred from homology"/>
<accession>A0A517L2G2</accession>
<evidence type="ECO:0000256" key="1">
    <source>
        <dbReference type="ARBA" id="ARBA00006328"/>
    </source>
</evidence>
<sequence>MSKAILVTGATGKQGGAVIDALLALPSSTDFAILGVTRSAESATAKKLVEKGVKIVQGDLNDVDGIFKEAAKVVTIPIWGVFSVQVPMGKGATVATEEAQGKSLIDISIANKVKHFVYTSVDRGGSKSIDNPTPIPHFISKHNIERHLIDKAGKDGESMSWTILRPTAFMNNFSNDFMGKGFATMYRIALKGKPLQLIAVSDIGVFAAKAFEKPQEFNGKAISLAGADITFDQVKEIFKERTGNDVPTTFGFLGSAILWGVKEVGKMFDWFYTDGYGANIDELKEMHPGLLDLGTWLEKEGGFPLKK</sequence>
<evidence type="ECO:0000313" key="4">
    <source>
        <dbReference type="EMBL" id="QDS69818.1"/>
    </source>
</evidence>
<dbReference type="PANTHER" id="PTHR42748:SF7">
    <property type="entry name" value="NMRA LIKE REDOX SENSOR 1-RELATED"/>
    <property type="match status" value="1"/>
</dbReference>
<comment type="similarity">
    <text evidence="1">Belongs to the NmrA-type oxidoreductase family.</text>
</comment>
<dbReference type="PANTHER" id="PTHR42748">
    <property type="entry name" value="NITROGEN METABOLITE REPRESSION PROTEIN NMRA FAMILY MEMBER"/>
    <property type="match status" value="1"/>
</dbReference>
<dbReference type="EMBL" id="CP042187">
    <property type="protein sequence ID" value="QDS69818.1"/>
    <property type="molecule type" value="Genomic_DNA"/>
</dbReference>
<dbReference type="GO" id="GO:0005634">
    <property type="term" value="C:nucleus"/>
    <property type="evidence" value="ECO:0007669"/>
    <property type="project" value="TreeGrafter"/>
</dbReference>
<dbReference type="InterPro" id="IPR008030">
    <property type="entry name" value="NmrA-like"/>
</dbReference>